<dbReference type="InterPro" id="IPR050072">
    <property type="entry name" value="Peptidase_M20A"/>
</dbReference>
<dbReference type="RefSeq" id="WP_170142045.1">
    <property type="nucleotide sequence ID" value="NZ_QPJY01000002.1"/>
</dbReference>
<dbReference type="InterPro" id="IPR036264">
    <property type="entry name" value="Bact_exopeptidase_dim_dom"/>
</dbReference>
<dbReference type="SUPFAM" id="SSF55031">
    <property type="entry name" value="Bacterial exopeptidase dimerisation domain"/>
    <property type="match status" value="1"/>
</dbReference>
<evidence type="ECO:0000259" key="4">
    <source>
        <dbReference type="Pfam" id="PF07687"/>
    </source>
</evidence>
<gene>
    <name evidence="5" type="ORF">DFQ59_102120</name>
</gene>
<dbReference type="Pfam" id="PF07687">
    <property type="entry name" value="M20_dimer"/>
    <property type="match status" value="1"/>
</dbReference>
<dbReference type="InterPro" id="IPR011650">
    <property type="entry name" value="Peptidase_M20_dimer"/>
</dbReference>
<reference evidence="5 6" key="1">
    <citation type="submission" date="2018-07" db="EMBL/GenBank/DDBJ databases">
        <title>Genomic Encyclopedia of Type Strains, Phase IV (KMG-IV): sequencing the most valuable type-strain genomes for metagenomic binning, comparative biology and taxonomic classification.</title>
        <authorList>
            <person name="Goeker M."/>
        </authorList>
    </citation>
    <scope>NUCLEOTIDE SEQUENCE [LARGE SCALE GENOMIC DNA]</scope>
    <source>
        <strain evidence="5 6">DSM 26407</strain>
    </source>
</reference>
<protein>
    <submittedName>
        <fullName evidence="5">Succinyl-diaminopimelate desuccinylase</fullName>
    </submittedName>
</protein>
<dbReference type="Gene3D" id="3.40.630.10">
    <property type="entry name" value="Zn peptidases"/>
    <property type="match status" value="1"/>
</dbReference>
<comment type="caution">
    <text evidence="5">The sequence shown here is derived from an EMBL/GenBank/DDBJ whole genome shotgun (WGS) entry which is preliminary data.</text>
</comment>
<feature type="domain" description="Peptidase M20 dimerisation" evidence="4">
    <location>
        <begin position="171"/>
        <end position="274"/>
    </location>
</feature>
<keyword evidence="1" id="KW-0479">Metal-binding</keyword>
<dbReference type="SUPFAM" id="SSF53187">
    <property type="entry name" value="Zn-dependent exopeptidases"/>
    <property type="match status" value="1"/>
</dbReference>
<dbReference type="Proteomes" id="UP000252707">
    <property type="component" value="Unassembled WGS sequence"/>
</dbReference>
<evidence type="ECO:0000256" key="1">
    <source>
        <dbReference type="ARBA" id="ARBA00022723"/>
    </source>
</evidence>
<proteinExistence type="predicted"/>
<dbReference type="Gene3D" id="3.30.70.360">
    <property type="match status" value="1"/>
</dbReference>
<keyword evidence="3" id="KW-0170">Cobalt</keyword>
<dbReference type="PANTHER" id="PTHR43808">
    <property type="entry name" value="ACETYLORNITHINE DEACETYLASE"/>
    <property type="match status" value="1"/>
</dbReference>
<dbReference type="Pfam" id="PF01546">
    <property type="entry name" value="Peptidase_M20"/>
    <property type="match status" value="1"/>
</dbReference>
<evidence type="ECO:0000313" key="5">
    <source>
        <dbReference type="EMBL" id="RCX31773.1"/>
    </source>
</evidence>
<sequence>MTDLLEALVARPSRAGVDDCTPVLGAISGWLERHEIPHEWMRDPAGRPLGLAGGIAGGRPGPVYLLDATADTAPFGDPGAWRHPPDRPTIEAGWLYGRGSADSKAGIAVFCHVLADLLPGRERLAGRVNFVFDVEEHSGTFAGIRAYMEKHLDRPPAGVMIGYPGNDRLVVGARGFLRARLVIHGLGAHSGSSSNRGINAIDRARALLGQLAAEPLAPPDDAFPLPPRITATGIRGGGSFSLVPDRCELDLDIRLTPAFDDGAARTLLQNAAARLDGDGAPATEIRWSPGWPAYRLEDGAPLSTALSEAAREAFGHTVPQGVAGPSCIANYLHTLGIPATAGLGVTYRNVHAADECVLLETLEPTFLAYRQALARLLR</sequence>
<keyword evidence="2" id="KW-0378">Hydrolase</keyword>
<organism evidence="5 6">
    <name type="scientific">Thioalbus denitrificans</name>
    <dbReference type="NCBI Taxonomy" id="547122"/>
    <lineage>
        <taxon>Bacteria</taxon>
        <taxon>Pseudomonadati</taxon>
        <taxon>Pseudomonadota</taxon>
        <taxon>Gammaproteobacteria</taxon>
        <taxon>Chromatiales</taxon>
        <taxon>Ectothiorhodospiraceae</taxon>
        <taxon>Thioalbus</taxon>
    </lineage>
</organism>
<dbReference type="InterPro" id="IPR002933">
    <property type="entry name" value="Peptidase_M20"/>
</dbReference>
<keyword evidence="6" id="KW-1185">Reference proteome</keyword>
<evidence type="ECO:0000256" key="3">
    <source>
        <dbReference type="ARBA" id="ARBA00023285"/>
    </source>
</evidence>
<dbReference type="PANTHER" id="PTHR43808:SF3">
    <property type="entry name" value="ACETYLORNITHINE DEACETYLASE"/>
    <property type="match status" value="1"/>
</dbReference>
<evidence type="ECO:0000256" key="2">
    <source>
        <dbReference type="ARBA" id="ARBA00022801"/>
    </source>
</evidence>
<dbReference type="EMBL" id="QPJY01000002">
    <property type="protein sequence ID" value="RCX31773.1"/>
    <property type="molecule type" value="Genomic_DNA"/>
</dbReference>
<evidence type="ECO:0000313" key="6">
    <source>
        <dbReference type="Proteomes" id="UP000252707"/>
    </source>
</evidence>
<dbReference type="GO" id="GO:0046872">
    <property type="term" value="F:metal ion binding"/>
    <property type="evidence" value="ECO:0007669"/>
    <property type="project" value="UniProtKB-KW"/>
</dbReference>
<name>A0A369CDJ8_9GAMM</name>
<accession>A0A369CDJ8</accession>
<dbReference type="AlphaFoldDB" id="A0A369CDJ8"/>
<dbReference type="GO" id="GO:0016787">
    <property type="term" value="F:hydrolase activity"/>
    <property type="evidence" value="ECO:0007669"/>
    <property type="project" value="UniProtKB-KW"/>
</dbReference>